<feature type="region of interest" description="Disordered" evidence="2">
    <location>
        <begin position="226"/>
        <end position="291"/>
    </location>
</feature>
<keyword evidence="1" id="KW-0175">Coiled coil</keyword>
<dbReference type="AlphaFoldDB" id="A0AAD3DT11"/>
<feature type="region of interest" description="Disordered" evidence="2">
    <location>
        <begin position="400"/>
        <end position="452"/>
    </location>
</feature>
<feature type="compositionally biased region" description="Gly residues" evidence="2">
    <location>
        <begin position="29"/>
        <end position="48"/>
    </location>
</feature>
<dbReference type="EMBL" id="BMAR01000012">
    <property type="protein sequence ID" value="GFR46118.1"/>
    <property type="molecule type" value="Genomic_DNA"/>
</dbReference>
<accession>A0AAD3DT11</accession>
<protein>
    <submittedName>
        <fullName evidence="3">Uncharacterized protein</fullName>
    </submittedName>
</protein>
<gene>
    <name evidence="3" type="ORF">Agub_g7607</name>
</gene>
<proteinExistence type="predicted"/>
<feature type="compositionally biased region" description="Low complexity" evidence="2">
    <location>
        <begin position="13"/>
        <end position="28"/>
    </location>
</feature>
<evidence type="ECO:0000313" key="3">
    <source>
        <dbReference type="EMBL" id="GFR46118.1"/>
    </source>
</evidence>
<dbReference type="Proteomes" id="UP001054857">
    <property type="component" value="Unassembled WGS sequence"/>
</dbReference>
<evidence type="ECO:0000256" key="2">
    <source>
        <dbReference type="SAM" id="MobiDB-lite"/>
    </source>
</evidence>
<feature type="compositionally biased region" description="Basic and acidic residues" evidence="2">
    <location>
        <begin position="440"/>
        <end position="452"/>
    </location>
</feature>
<feature type="compositionally biased region" description="Gly residues" evidence="2">
    <location>
        <begin position="261"/>
        <end position="279"/>
    </location>
</feature>
<feature type="compositionally biased region" description="Low complexity" evidence="2">
    <location>
        <begin position="226"/>
        <end position="256"/>
    </location>
</feature>
<organism evidence="3 4">
    <name type="scientific">Astrephomene gubernaculifera</name>
    <dbReference type="NCBI Taxonomy" id="47775"/>
    <lineage>
        <taxon>Eukaryota</taxon>
        <taxon>Viridiplantae</taxon>
        <taxon>Chlorophyta</taxon>
        <taxon>core chlorophytes</taxon>
        <taxon>Chlorophyceae</taxon>
        <taxon>CS clade</taxon>
        <taxon>Chlamydomonadales</taxon>
        <taxon>Astrephomenaceae</taxon>
        <taxon>Astrephomene</taxon>
    </lineage>
</organism>
<feature type="region of interest" description="Disordered" evidence="2">
    <location>
        <begin position="1"/>
        <end position="90"/>
    </location>
</feature>
<reference evidence="3 4" key="1">
    <citation type="journal article" date="2021" name="Sci. Rep.">
        <title>Genome sequencing of the multicellular alga Astrephomene provides insights into convergent evolution of germ-soma differentiation.</title>
        <authorList>
            <person name="Yamashita S."/>
            <person name="Yamamoto K."/>
            <person name="Matsuzaki R."/>
            <person name="Suzuki S."/>
            <person name="Yamaguchi H."/>
            <person name="Hirooka S."/>
            <person name="Minakuchi Y."/>
            <person name="Miyagishima S."/>
            <person name="Kawachi M."/>
            <person name="Toyoda A."/>
            <person name="Nozaki H."/>
        </authorList>
    </citation>
    <scope>NUCLEOTIDE SEQUENCE [LARGE SCALE GENOMIC DNA]</scope>
    <source>
        <strain evidence="3 4">NIES-4017</strain>
    </source>
</reference>
<comment type="caution">
    <text evidence="3">The sequence shown here is derived from an EMBL/GenBank/DDBJ whole genome shotgun (WGS) entry which is preliminary data.</text>
</comment>
<evidence type="ECO:0000313" key="4">
    <source>
        <dbReference type="Proteomes" id="UP001054857"/>
    </source>
</evidence>
<sequence length="452" mass="44702">MISEAQLTAPDTAPAARPQLPPRARTSSEGGGAGAGVPGSTGAMGPGAAGRARSTGSGTAARNPSASQAPLPPSGRSTAPGSAGGANAGFGATAGRSMSGGAASCSSLQRRSLTLSPSSSYAGGLDLDLDLELQVLNADREVLHDQLVAAEAANDRLTAEVTDLRRQLSTYEQLTRQAAGELVEIRRLKEAFQARLQRENDTLRAQLAQLGVQPIAPATHANAAAAAAGAGAGGPSAASSPQPPQQRQHPQLQHSHLSNGGERGGGGLQSPGAGAGSGEGALRRPQSFGGTGSQLVSAFEAAAAAAVNGRMAPPQSPLRYGVQSMAPFGSPASVAPPPVRQAPSGSTGGLWQAGGTPTRASSSFAAAAAAVRQPSRALGSPAAAPPPLAVSLVAAARDGGVSAGLPCDDRSLLSPVRATPSDTPLMSLGAASGRPQQMEEVVKSLLKDDSSP</sequence>
<feature type="coiled-coil region" evidence="1">
    <location>
        <begin position="133"/>
        <end position="213"/>
    </location>
</feature>
<feature type="compositionally biased region" description="Low complexity" evidence="2">
    <location>
        <begin position="49"/>
        <end position="62"/>
    </location>
</feature>
<keyword evidence="4" id="KW-1185">Reference proteome</keyword>
<feature type="region of interest" description="Disordered" evidence="2">
    <location>
        <begin position="331"/>
        <end position="359"/>
    </location>
</feature>
<name>A0AAD3DT11_9CHLO</name>
<evidence type="ECO:0000256" key="1">
    <source>
        <dbReference type="SAM" id="Coils"/>
    </source>
</evidence>